<dbReference type="EMBL" id="JACEFO010002396">
    <property type="protein sequence ID" value="KAF8661455.1"/>
    <property type="molecule type" value="Genomic_DNA"/>
</dbReference>
<organism evidence="2 3">
    <name type="scientific">Digitaria exilis</name>
    <dbReference type="NCBI Taxonomy" id="1010633"/>
    <lineage>
        <taxon>Eukaryota</taxon>
        <taxon>Viridiplantae</taxon>
        <taxon>Streptophyta</taxon>
        <taxon>Embryophyta</taxon>
        <taxon>Tracheophyta</taxon>
        <taxon>Spermatophyta</taxon>
        <taxon>Magnoliopsida</taxon>
        <taxon>Liliopsida</taxon>
        <taxon>Poales</taxon>
        <taxon>Poaceae</taxon>
        <taxon>PACMAD clade</taxon>
        <taxon>Panicoideae</taxon>
        <taxon>Panicodae</taxon>
        <taxon>Paniceae</taxon>
        <taxon>Anthephorinae</taxon>
        <taxon>Digitaria</taxon>
    </lineage>
</organism>
<accession>A0A835E4P2</accession>
<proteinExistence type="predicted"/>
<dbReference type="InterPro" id="IPR040338">
    <property type="entry name" value="At1g67623-like"/>
</dbReference>
<name>A0A835E4P2_9POAL</name>
<evidence type="ECO:0000313" key="3">
    <source>
        <dbReference type="Proteomes" id="UP000636709"/>
    </source>
</evidence>
<dbReference type="AlphaFoldDB" id="A0A835E4P2"/>
<evidence type="ECO:0000313" key="2">
    <source>
        <dbReference type="EMBL" id="KAF8661455.1"/>
    </source>
</evidence>
<keyword evidence="3" id="KW-1185">Reference proteome</keyword>
<sequence length="217" mass="24203">MSSLQDLPLQLQESIAGLVAASFPQAMEDVRSLPATCKQMHRSCTSAHANNVDAHNFGLFRDTLLANLTRDTVGNPDACYLAGLREVFVDNHATLRPSPQLLERAAEVGHQLASYMLGICLYRRTSNAGDDDHTFWLIRKVQRDEDTGAAVVVAGGQGRPPMAWNNRECMRFRYTIRRNLGALLPVVTLVIWEVRIVKNGSFYFAGVDENWSRLSQV</sequence>
<gene>
    <name evidence="2" type="ORF">HU200_057040</name>
</gene>
<protein>
    <recommendedName>
        <fullName evidence="1">At2g35280-like TPR domain-containing protein</fullName>
    </recommendedName>
</protein>
<comment type="caution">
    <text evidence="2">The sequence shown here is derived from an EMBL/GenBank/DDBJ whole genome shotgun (WGS) entry which is preliminary data.</text>
</comment>
<dbReference type="InterPro" id="IPR057136">
    <property type="entry name" value="At2g35280_TPR_dom"/>
</dbReference>
<dbReference type="OrthoDB" id="681586at2759"/>
<dbReference type="Pfam" id="PF23310">
    <property type="entry name" value="TPR_27"/>
    <property type="match status" value="1"/>
</dbReference>
<dbReference type="Proteomes" id="UP000636709">
    <property type="component" value="Unassembled WGS sequence"/>
</dbReference>
<reference evidence="2" key="1">
    <citation type="submission" date="2020-07" db="EMBL/GenBank/DDBJ databases">
        <title>Genome sequence and genetic diversity analysis of an under-domesticated orphan crop, white fonio (Digitaria exilis).</title>
        <authorList>
            <person name="Bennetzen J.L."/>
            <person name="Chen S."/>
            <person name="Ma X."/>
            <person name="Wang X."/>
            <person name="Yssel A.E.J."/>
            <person name="Chaluvadi S.R."/>
            <person name="Johnson M."/>
            <person name="Gangashetty P."/>
            <person name="Hamidou F."/>
            <person name="Sanogo M.D."/>
            <person name="Zwaenepoel A."/>
            <person name="Wallace J."/>
            <person name="Van De Peer Y."/>
            <person name="Van Deynze A."/>
        </authorList>
    </citation>
    <scope>NUCLEOTIDE SEQUENCE</scope>
    <source>
        <tissue evidence="2">Leaves</tissue>
    </source>
</reference>
<dbReference type="PANTHER" id="PTHR33784:SF10">
    <property type="entry name" value="F-BOX PROTEIN"/>
    <property type="match status" value="1"/>
</dbReference>
<feature type="domain" description="At2g35280-like TPR" evidence="1">
    <location>
        <begin position="73"/>
        <end position="144"/>
    </location>
</feature>
<evidence type="ECO:0000259" key="1">
    <source>
        <dbReference type="Pfam" id="PF23310"/>
    </source>
</evidence>
<dbReference type="PANTHER" id="PTHR33784">
    <property type="entry name" value="OS05G0482100 PROTEIN"/>
    <property type="match status" value="1"/>
</dbReference>